<comment type="caution">
    <text evidence="5">The sequence shown here is derived from an EMBL/GenBank/DDBJ whole genome shotgun (WGS) entry which is preliminary data.</text>
</comment>
<dbReference type="PANTHER" id="PTHR22604">
    <property type="entry name" value="OXIDOREDUCTASES"/>
    <property type="match status" value="1"/>
</dbReference>
<dbReference type="Pfam" id="PF22725">
    <property type="entry name" value="GFO_IDH_MocA_C3"/>
    <property type="match status" value="1"/>
</dbReference>
<dbReference type="Pfam" id="PF01408">
    <property type="entry name" value="GFO_IDH_MocA"/>
    <property type="match status" value="1"/>
</dbReference>
<dbReference type="Gene3D" id="3.30.360.10">
    <property type="entry name" value="Dihydrodipicolinate Reductase, domain 2"/>
    <property type="match status" value="1"/>
</dbReference>
<name>A0A412XTH8_9BACE</name>
<dbReference type="SUPFAM" id="SSF51735">
    <property type="entry name" value="NAD(P)-binding Rossmann-fold domains"/>
    <property type="match status" value="1"/>
</dbReference>
<protein>
    <submittedName>
        <fullName evidence="5">Gfo/Idh/MocA family oxidoreductase</fullName>
    </submittedName>
</protein>
<evidence type="ECO:0000259" key="4">
    <source>
        <dbReference type="Pfam" id="PF22725"/>
    </source>
</evidence>
<dbReference type="GO" id="GO:0016491">
    <property type="term" value="F:oxidoreductase activity"/>
    <property type="evidence" value="ECO:0007669"/>
    <property type="project" value="UniProtKB-KW"/>
</dbReference>
<keyword evidence="2" id="KW-0560">Oxidoreductase</keyword>
<organism evidence="5 6">
    <name type="scientific">Bacteroides intestinalis</name>
    <dbReference type="NCBI Taxonomy" id="329854"/>
    <lineage>
        <taxon>Bacteria</taxon>
        <taxon>Pseudomonadati</taxon>
        <taxon>Bacteroidota</taxon>
        <taxon>Bacteroidia</taxon>
        <taxon>Bacteroidales</taxon>
        <taxon>Bacteroidaceae</taxon>
        <taxon>Bacteroides</taxon>
    </lineage>
</organism>
<comment type="similarity">
    <text evidence="1">Belongs to the Gfo/Idh/MocA family.</text>
</comment>
<accession>A0A412XTH8</accession>
<evidence type="ECO:0000259" key="3">
    <source>
        <dbReference type="Pfam" id="PF01408"/>
    </source>
</evidence>
<reference evidence="5 6" key="1">
    <citation type="submission" date="2018-08" db="EMBL/GenBank/DDBJ databases">
        <title>A genome reference for cultivated species of the human gut microbiota.</title>
        <authorList>
            <person name="Zou Y."/>
            <person name="Xue W."/>
            <person name="Luo G."/>
        </authorList>
    </citation>
    <scope>NUCLEOTIDE SEQUENCE [LARGE SCALE GENOMIC DNA]</scope>
    <source>
        <strain evidence="5 6">AF14-32</strain>
    </source>
</reference>
<dbReference type="InterPro" id="IPR000683">
    <property type="entry name" value="Gfo/Idh/MocA-like_OxRdtase_N"/>
</dbReference>
<dbReference type="Proteomes" id="UP000283850">
    <property type="component" value="Unassembled WGS sequence"/>
</dbReference>
<dbReference type="AlphaFoldDB" id="A0A412XTH8"/>
<evidence type="ECO:0000313" key="6">
    <source>
        <dbReference type="Proteomes" id="UP000283850"/>
    </source>
</evidence>
<feature type="domain" description="Gfo/Idh/MocA-like oxidoreductase N-terminal" evidence="3">
    <location>
        <begin position="61"/>
        <end position="145"/>
    </location>
</feature>
<dbReference type="InterPro" id="IPR036291">
    <property type="entry name" value="NAD(P)-bd_dom_sf"/>
</dbReference>
<proteinExistence type="inferred from homology"/>
<dbReference type="SUPFAM" id="SSF55347">
    <property type="entry name" value="Glyceraldehyde-3-phosphate dehydrogenase-like, C-terminal domain"/>
    <property type="match status" value="1"/>
</dbReference>
<dbReference type="Gene3D" id="3.40.50.720">
    <property type="entry name" value="NAD(P)-binding Rossmann-like Domain"/>
    <property type="match status" value="1"/>
</dbReference>
<gene>
    <name evidence="5" type="ORF">DWW10_21840</name>
</gene>
<evidence type="ECO:0000256" key="1">
    <source>
        <dbReference type="ARBA" id="ARBA00010928"/>
    </source>
</evidence>
<dbReference type="RefSeq" id="WP_022394471.1">
    <property type="nucleotide sequence ID" value="NZ_QRZF01000022.1"/>
</dbReference>
<dbReference type="InterPro" id="IPR055170">
    <property type="entry name" value="GFO_IDH_MocA-like_dom"/>
</dbReference>
<sequence length="344" mass="38382">MIRIGIICPSEIAFRRFLPALQNAGDKIQFAAIGIASPEEWFGDLSNISQKAIDEQQACERAKAQSFIDQYGGEIIVGYGNFVTSDKIDAAYIPLPPALHFQWARKALESGKHVFVEKPSTTSLADTDELIHIASEKSLALHENYMFIYHAQLDALNNVVKSEEIGDIRLYRISFGFPLRQLNDFRYNKKLGGGALLDAGGYCMKYARYLLGDTARVVTAQVNNIDGFEVEMYGSATMSNNNGDIAQISFGMDNDYRCEIEIWGSKGTITSGRILTAPAGFVPSYTIKKNQEIETRELPADDAFLKSIQRFVACVESGETRKEEYDILHTQETLVGQFRKLAKI</sequence>
<evidence type="ECO:0000313" key="5">
    <source>
        <dbReference type="EMBL" id="RGV48602.1"/>
    </source>
</evidence>
<dbReference type="PANTHER" id="PTHR22604:SF105">
    <property type="entry name" value="TRANS-1,2-DIHYDROBENZENE-1,2-DIOL DEHYDROGENASE"/>
    <property type="match status" value="1"/>
</dbReference>
<dbReference type="InterPro" id="IPR050984">
    <property type="entry name" value="Gfo/Idh/MocA_domain"/>
</dbReference>
<evidence type="ECO:0000256" key="2">
    <source>
        <dbReference type="ARBA" id="ARBA00023002"/>
    </source>
</evidence>
<feature type="domain" description="GFO/IDH/MocA-like oxidoreductase" evidence="4">
    <location>
        <begin position="156"/>
        <end position="269"/>
    </location>
</feature>
<dbReference type="EMBL" id="QRZF01000022">
    <property type="protein sequence ID" value="RGV48602.1"/>
    <property type="molecule type" value="Genomic_DNA"/>
</dbReference>
<dbReference type="GO" id="GO:0000166">
    <property type="term" value="F:nucleotide binding"/>
    <property type="evidence" value="ECO:0007669"/>
    <property type="project" value="InterPro"/>
</dbReference>